<feature type="domain" description="Helicase C-terminal" evidence="6">
    <location>
        <begin position="464"/>
        <end position="619"/>
    </location>
</feature>
<dbReference type="PANTHER" id="PTHR11274">
    <property type="entry name" value="RAD25/XP-B DNA REPAIR HELICASE"/>
    <property type="match status" value="1"/>
</dbReference>
<keyword evidence="2" id="KW-0378">Hydrolase</keyword>
<evidence type="ECO:0000256" key="2">
    <source>
        <dbReference type="ARBA" id="ARBA00022801"/>
    </source>
</evidence>
<evidence type="ECO:0000256" key="1">
    <source>
        <dbReference type="ARBA" id="ARBA00022741"/>
    </source>
</evidence>
<dbReference type="CDD" id="cd17926">
    <property type="entry name" value="DEXHc_RE"/>
    <property type="match status" value="1"/>
</dbReference>
<dbReference type="Pfam" id="PF04851">
    <property type="entry name" value="ResIII"/>
    <property type="match status" value="1"/>
</dbReference>
<dbReference type="GO" id="GO:0004386">
    <property type="term" value="F:helicase activity"/>
    <property type="evidence" value="ECO:0007669"/>
    <property type="project" value="UniProtKB-KW"/>
</dbReference>
<keyword evidence="8" id="KW-1185">Reference proteome</keyword>
<dbReference type="Gene3D" id="3.40.50.300">
    <property type="entry name" value="P-loop containing nucleotide triphosphate hydrolases"/>
    <property type="match status" value="2"/>
</dbReference>
<keyword evidence="4" id="KW-0067">ATP-binding</keyword>
<dbReference type="InterPro" id="IPR050615">
    <property type="entry name" value="ATP-dep_DNA_Helicase"/>
</dbReference>
<dbReference type="SMART" id="SM00487">
    <property type="entry name" value="DEXDc"/>
    <property type="match status" value="1"/>
</dbReference>
<reference evidence="8" key="1">
    <citation type="journal article" date="2019" name="Int. J. Syst. Evol. Microbiol.">
        <title>The Global Catalogue of Microorganisms (GCM) 10K type strain sequencing project: providing services to taxonomists for standard genome sequencing and annotation.</title>
        <authorList>
            <consortium name="The Broad Institute Genomics Platform"/>
            <consortium name="The Broad Institute Genome Sequencing Center for Infectious Disease"/>
            <person name="Wu L."/>
            <person name="Ma J."/>
        </authorList>
    </citation>
    <scope>NUCLEOTIDE SEQUENCE [LARGE SCALE GENOMIC DNA]</scope>
    <source>
        <strain evidence="8">JCM 7356</strain>
    </source>
</reference>
<evidence type="ECO:0000256" key="4">
    <source>
        <dbReference type="ARBA" id="ARBA00022840"/>
    </source>
</evidence>
<evidence type="ECO:0000259" key="5">
    <source>
        <dbReference type="PROSITE" id="PS51192"/>
    </source>
</evidence>
<evidence type="ECO:0000313" key="8">
    <source>
        <dbReference type="Proteomes" id="UP001500305"/>
    </source>
</evidence>
<sequence length="643" mass="71706">MERTRGTVRIVASPHLLEDDIKKIDQGYEYRRIIEQSLVRELQDLEALAPAQLDALGAIGRMIARRQMDVKIAITRSSRGVGIYHEKIGVITDHQGDSVAFNGSLNETTSAMLDNFESIEVFRSWEPADGPRVTRISERFELLWSNQTPQLEVIEFPEMARERLISLGSSTRRAVGVTGTQAPVLTSRGWPEVPAELKLREYQREAISKWLAAGGRGIFQMATGTGKTITALSALARAGQKLRVANSPLVSVIVVPLLGLMDQWVKDLRRFGVAPIQCRDSWQDWEPEVSDSVAALTAGSDQHISIIVTNKTFATERFQGVLARISAPLMLIGDEIHNLGSSQLRSCLPDNAHLRLGLSATPERYLDPDGTDSLVRYFGDILIELGIREAIEIGALTRYRYFPVLVPLESDESEDYVRITKRIGQLYGQLQAGGDVQSSLDALLLKRSKILGQAKGKLPALRTEISQRRDQFFQLVYCGEGSRPGFSASASRQIDEALSLIGAELKIPAHTYTSRESTAERREILRDFASGEGIQVLVSMRCLDEGVDIPDARVAYMLASSKNPRQFIQRRGRVLRKSPGKTSADMIDFVVTPPRDPDLFEVEKNLFRGELARCLEFARYADNGGWALSELRELREYYDLMGI</sequence>
<dbReference type="PROSITE" id="PS51192">
    <property type="entry name" value="HELICASE_ATP_BIND_1"/>
    <property type="match status" value="1"/>
</dbReference>
<dbReference type="InterPro" id="IPR014001">
    <property type="entry name" value="Helicase_ATP-bd"/>
</dbReference>
<keyword evidence="3 7" id="KW-0347">Helicase</keyword>
<name>A0ABP5QYI6_9ACTN</name>
<dbReference type="PANTHER" id="PTHR11274:SF0">
    <property type="entry name" value="GENERAL TRANSCRIPTION AND DNA REPAIR FACTOR IIH HELICASE SUBUNIT XPB"/>
    <property type="match status" value="1"/>
</dbReference>
<comment type="caution">
    <text evidence="7">The sequence shown here is derived from an EMBL/GenBank/DDBJ whole genome shotgun (WGS) entry which is preliminary data.</text>
</comment>
<dbReference type="Pfam" id="PF00271">
    <property type="entry name" value="Helicase_C"/>
    <property type="match status" value="1"/>
</dbReference>
<dbReference type="Gene3D" id="3.30.870.10">
    <property type="entry name" value="Endonuclease Chain A"/>
    <property type="match status" value="1"/>
</dbReference>
<keyword evidence="1" id="KW-0547">Nucleotide-binding</keyword>
<dbReference type="EMBL" id="BAAATR010000011">
    <property type="protein sequence ID" value="GAA2245344.1"/>
    <property type="molecule type" value="Genomic_DNA"/>
</dbReference>
<protein>
    <submittedName>
        <fullName evidence="7">DEAD/DEAH box helicase family protein</fullName>
    </submittedName>
</protein>
<proteinExistence type="predicted"/>
<dbReference type="SUPFAM" id="SSF52540">
    <property type="entry name" value="P-loop containing nucleoside triphosphate hydrolases"/>
    <property type="match status" value="1"/>
</dbReference>
<accession>A0ABP5QYI6</accession>
<evidence type="ECO:0000256" key="3">
    <source>
        <dbReference type="ARBA" id="ARBA00022806"/>
    </source>
</evidence>
<organism evidence="7 8">
    <name type="scientific">Kitasatospora cystarginea</name>
    <dbReference type="NCBI Taxonomy" id="58350"/>
    <lineage>
        <taxon>Bacteria</taxon>
        <taxon>Bacillati</taxon>
        <taxon>Actinomycetota</taxon>
        <taxon>Actinomycetes</taxon>
        <taxon>Kitasatosporales</taxon>
        <taxon>Streptomycetaceae</taxon>
        <taxon>Kitasatospora</taxon>
    </lineage>
</organism>
<evidence type="ECO:0000313" key="7">
    <source>
        <dbReference type="EMBL" id="GAA2245344.1"/>
    </source>
</evidence>
<dbReference type="InterPro" id="IPR027417">
    <property type="entry name" value="P-loop_NTPase"/>
</dbReference>
<dbReference type="PROSITE" id="PS51194">
    <property type="entry name" value="HELICASE_CTER"/>
    <property type="match status" value="1"/>
</dbReference>
<dbReference type="SMART" id="SM00490">
    <property type="entry name" value="HELICc"/>
    <property type="match status" value="1"/>
</dbReference>
<gene>
    <name evidence="7" type="ORF">GCM10010430_29000</name>
</gene>
<dbReference type="InterPro" id="IPR001650">
    <property type="entry name" value="Helicase_C-like"/>
</dbReference>
<feature type="domain" description="Helicase ATP-binding" evidence="5">
    <location>
        <begin position="208"/>
        <end position="380"/>
    </location>
</feature>
<dbReference type="Proteomes" id="UP001500305">
    <property type="component" value="Unassembled WGS sequence"/>
</dbReference>
<evidence type="ECO:0000259" key="6">
    <source>
        <dbReference type="PROSITE" id="PS51194"/>
    </source>
</evidence>
<dbReference type="InterPro" id="IPR006935">
    <property type="entry name" value="Helicase/UvrB_N"/>
</dbReference>